<evidence type="ECO:0000313" key="5">
    <source>
        <dbReference type="Proteomes" id="UP000515156"/>
    </source>
</evidence>
<comment type="similarity">
    <text evidence="1 2">Belongs to the SAA family.</text>
</comment>
<feature type="region of interest" description="Disordered" evidence="3">
    <location>
        <begin position="93"/>
        <end position="133"/>
    </location>
</feature>
<dbReference type="Pfam" id="PF00277">
    <property type="entry name" value="SAA"/>
    <property type="match status" value="1"/>
</dbReference>
<dbReference type="PANTHER" id="PTHR23424">
    <property type="entry name" value="SERUM AMYLOID A"/>
    <property type="match status" value="1"/>
</dbReference>
<dbReference type="GO" id="GO:0006953">
    <property type="term" value="P:acute-phase response"/>
    <property type="evidence" value="ECO:0007669"/>
    <property type="project" value="UniProtKB-UniRule"/>
</dbReference>
<dbReference type="SMART" id="SM00197">
    <property type="entry name" value="SAA"/>
    <property type="match status" value="1"/>
</dbReference>
<evidence type="ECO:0000256" key="4">
    <source>
        <dbReference type="SAM" id="SignalP"/>
    </source>
</evidence>
<reference evidence="6" key="1">
    <citation type="submission" date="2025-08" db="UniProtKB">
        <authorList>
            <consortium name="RefSeq"/>
        </authorList>
    </citation>
    <scope>IDENTIFICATION</scope>
</reference>
<dbReference type="OrthoDB" id="6112826at2759"/>
<dbReference type="KEGG" id="muo:115462441"/>
<dbReference type="AlphaFoldDB" id="A0A6P7XCI5"/>
<dbReference type="Proteomes" id="UP000515156">
    <property type="component" value="Chromosome 2"/>
</dbReference>
<keyword evidence="2" id="KW-0345">HDL</keyword>
<dbReference type="PRINTS" id="PR00306">
    <property type="entry name" value="SERUMAMYLOID"/>
</dbReference>
<dbReference type="PIRSF" id="PIRSF002472">
    <property type="entry name" value="Serum_amyloid_A"/>
    <property type="match status" value="1"/>
</dbReference>
<comment type="function">
    <text evidence="2">Major acute phase reactant. Apolipoprotein of the HDL complex.</text>
</comment>
<dbReference type="FunCoup" id="A0A6P7XCI5">
    <property type="interactions" value="78"/>
</dbReference>
<sequence>MKLSFCILLLSMALCVNAQWYRDVGRQVTDAGRFVKEAAQGTWDMGRAYMDMREANYRNSDKYFHARGNYDAAQRGAGGKWAAETISNAREFFQGGSSGRGVEDSRADQEANRWGREGGDPNHYRPAGLPEKY</sequence>
<keyword evidence="2" id="KW-0011">Acute phase</keyword>
<dbReference type="PANTHER" id="PTHR23424:SF29">
    <property type="entry name" value="SERUM AMYLOID A PROTEIN"/>
    <property type="match status" value="1"/>
</dbReference>
<dbReference type="RefSeq" id="XP_030048305.1">
    <property type="nucleotide sequence ID" value="XM_030192445.1"/>
</dbReference>
<evidence type="ECO:0000256" key="3">
    <source>
        <dbReference type="SAM" id="MobiDB-lite"/>
    </source>
</evidence>
<protein>
    <recommendedName>
        <fullName evidence="2">Serum amyloid A protein</fullName>
    </recommendedName>
</protein>
<gene>
    <name evidence="6" type="primary">LOC115462441</name>
</gene>
<keyword evidence="4" id="KW-0732">Signal</keyword>
<accession>A0A6P7XCI5</accession>
<feature type="compositionally biased region" description="Basic and acidic residues" evidence="3">
    <location>
        <begin position="101"/>
        <end position="123"/>
    </location>
</feature>
<dbReference type="InterPro" id="IPR052464">
    <property type="entry name" value="Synovial_Prolif_Regulator"/>
</dbReference>
<dbReference type="PROSITE" id="PS00992">
    <property type="entry name" value="SAA"/>
    <property type="match status" value="1"/>
</dbReference>
<proteinExistence type="inferred from homology"/>
<evidence type="ECO:0000256" key="1">
    <source>
        <dbReference type="ARBA" id="ARBA00007745"/>
    </source>
</evidence>
<dbReference type="InterPro" id="IPR000096">
    <property type="entry name" value="Serum_amyloid_A"/>
</dbReference>
<name>A0A6P7XCI5_9AMPH</name>
<dbReference type="FunFam" id="1.10.132.110:FF:000001">
    <property type="entry name" value="Serum amyloid A protein"/>
    <property type="match status" value="1"/>
</dbReference>
<dbReference type="Gene3D" id="1.10.132.110">
    <property type="entry name" value="Serum amyloid A protein"/>
    <property type="match status" value="1"/>
</dbReference>
<dbReference type="InParanoid" id="A0A6P7XCI5"/>
<feature type="signal peptide" evidence="4">
    <location>
        <begin position="1"/>
        <end position="18"/>
    </location>
</feature>
<dbReference type="GO" id="GO:0034364">
    <property type="term" value="C:high-density lipoprotein particle"/>
    <property type="evidence" value="ECO:0007669"/>
    <property type="project" value="UniProtKB-UniRule"/>
</dbReference>
<feature type="chain" id="PRO_5027545716" description="Serum amyloid A protein" evidence="4">
    <location>
        <begin position="19"/>
        <end position="133"/>
    </location>
</feature>
<evidence type="ECO:0000256" key="2">
    <source>
        <dbReference type="RuleBase" id="RU000539"/>
    </source>
</evidence>
<dbReference type="GeneID" id="115462441"/>
<organism evidence="5 6">
    <name type="scientific">Microcaecilia unicolor</name>
    <dbReference type="NCBI Taxonomy" id="1415580"/>
    <lineage>
        <taxon>Eukaryota</taxon>
        <taxon>Metazoa</taxon>
        <taxon>Chordata</taxon>
        <taxon>Craniata</taxon>
        <taxon>Vertebrata</taxon>
        <taxon>Euteleostomi</taxon>
        <taxon>Amphibia</taxon>
        <taxon>Gymnophiona</taxon>
        <taxon>Siphonopidae</taxon>
        <taxon>Microcaecilia</taxon>
    </lineage>
</organism>
<evidence type="ECO:0000313" key="6">
    <source>
        <dbReference type="RefSeq" id="XP_030048305.1"/>
    </source>
</evidence>
<keyword evidence="5" id="KW-1185">Reference proteome</keyword>